<keyword evidence="11" id="KW-1185">Reference proteome</keyword>
<dbReference type="Proteomes" id="UP001579974">
    <property type="component" value="Unassembled WGS sequence"/>
</dbReference>
<comment type="function">
    <text evidence="9">Catalyzes the pyruvoyl-dependent decarboxylation of aspartate to produce beta-alanine.</text>
</comment>
<comment type="PTM">
    <text evidence="9">Is synthesized initially as an inactive proenzyme, which is activated by self-cleavage at a specific serine bond to produce a beta-subunit with a hydroxyl group at its C-terminus and an alpha-subunit with a pyruvoyl group at its N-terminus.</text>
</comment>
<reference evidence="10 11" key="1">
    <citation type="journal article" date="2024" name="Int. J. Mol. Sci.">
        <title>Exploration of Alicyclobacillus spp. Genome in Search of Antibiotic Resistance.</title>
        <authorList>
            <person name="Bucka-Kolendo J."/>
            <person name="Kiousi D.E."/>
            <person name="Dekowska A."/>
            <person name="Mikolajczuk-Szczyrba A."/>
            <person name="Karadedos D.M."/>
            <person name="Michael P."/>
            <person name="Galanis A."/>
            <person name="Sokolowska B."/>
        </authorList>
    </citation>
    <scope>NUCLEOTIDE SEQUENCE [LARGE SCALE GENOMIC DNA]</scope>
    <source>
        <strain evidence="10 11">KKP 3000</strain>
    </source>
</reference>
<dbReference type="HAMAP" id="MF_00446">
    <property type="entry name" value="PanD"/>
    <property type="match status" value="1"/>
</dbReference>
<dbReference type="PIRSF" id="PIRSF006246">
    <property type="entry name" value="Asp_decarbox"/>
    <property type="match status" value="1"/>
</dbReference>
<dbReference type="CDD" id="cd06919">
    <property type="entry name" value="Asp_decarbox"/>
    <property type="match status" value="1"/>
</dbReference>
<evidence type="ECO:0000256" key="6">
    <source>
        <dbReference type="ARBA" id="ARBA00023239"/>
    </source>
</evidence>
<protein>
    <recommendedName>
        <fullName evidence="9">Aspartate 1-decarboxylase</fullName>
        <ecNumber evidence="9">4.1.1.11</ecNumber>
    </recommendedName>
    <alternativeName>
        <fullName evidence="9">Aspartate alpha-decarboxylase</fullName>
    </alternativeName>
    <component>
        <recommendedName>
            <fullName evidence="9">Aspartate 1-decarboxylase beta chain</fullName>
        </recommendedName>
    </component>
    <component>
        <recommendedName>
            <fullName evidence="9">Aspartate 1-decarboxylase alpha chain</fullName>
        </recommendedName>
    </component>
</protein>
<dbReference type="Gene3D" id="2.40.40.20">
    <property type="match status" value="1"/>
</dbReference>
<evidence type="ECO:0000256" key="8">
    <source>
        <dbReference type="ARBA" id="ARBA00023317"/>
    </source>
</evidence>
<evidence type="ECO:0000256" key="7">
    <source>
        <dbReference type="ARBA" id="ARBA00023270"/>
    </source>
</evidence>
<keyword evidence="3 9" id="KW-0210">Decarboxylase</keyword>
<comment type="subunit">
    <text evidence="9">Heterooctamer of four alpha and four beta subunits.</text>
</comment>
<dbReference type="InterPro" id="IPR009010">
    <property type="entry name" value="Asp_de-COase-like_dom_sf"/>
</dbReference>
<dbReference type="SUPFAM" id="SSF50692">
    <property type="entry name" value="ADC-like"/>
    <property type="match status" value="1"/>
</dbReference>
<evidence type="ECO:0000256" key="4">
    <source>
        <dbReference type="ARBA" id="ARBA00022813"/>
    </source>
</evidence>
<keyword evidence="7 9" id="KW-0704">Schiff base</keyword>
<feature type="active site" description="Schiff-base intermediate with substrate; via pyruvic acid" evidence="9">
    <location>
        <position position="25"/>
    </location>
</feature>
<evidence type="ECO:0000313" key="11">
    <source>
        <dbReference type="Proteomes" id="UP001579974"/>
    </source>
</evidence>
<comment type="similarity">
    <text evidence="9">Belongs to the PanD family.</text>
</comment>
<comment type="cofactor">
    <cofactor evidence="9">
        <name>pyruvate</name>
        <dbReference type="ChEBI" id="CHEBI:15361"/>
    </cofactor>
    <text evidence="9">Binds 1 pyruvoyl group covalently per subunit.</text>
</comment>
<accession>A0ABV5ACV3</accession>
<feature type="modified residue" description="Pyruvic acid (Ser)" evidence="9">
    <location>
        <position position="25"/>
    </location>
</feature>
<sequence>MLRKICKGKLHRLTVTQADLNYMGSITLDPLLMQAADIHPYEMVQITNLSNGQLWQTYAIAGGEGSGAVCLNGPPARLFQPGDKIIVLSIGWMDDDEWAALEAKVVFVDDENRIASVVTHKPSEEMPD</sequence>
<evidence type="ECO:0000256" key="2">
    <source>
        <dbReference type="ARBA" id="ARBA00022655"/>
    </source>
</evidence>
<keyword evidence="8 9" id="KW-0670">Pyruvate</keyword>
<keyword evidence="2 9" id="KW-0566">Pantothenate biosynthesis</keyword>
<dbReference type="PANTHER" id="PTHR21012:SF0">
    <property type="entry name" value="ASPARTATE 1-DECARBOXYLASE"/>
    <property type="match status" value="1"/>
</dbReference>
<dbReference type="NCBIfam" id="TIGR00223">
    <property type="entry name" value="panD"/>
    <property type="match status" value="1"/>
</dbReference>
<keyword evidence="6 9" id="KW-0456">Lyase</keyword>
<keyword evidence="5 9" id="KW-0865">Zymogen</keyword>
<dbReference type="Pfam" id="PF02261">
    <property type="entry name" value="Asp_decarbox"/>
    <property type="match status" value="1"/>
</dbReference>
<keyword evidence="1 9" id="KW-0963">Cytoplasm</keyword>
<evidence type="ECO:0000256" key="5">
    <source>
        <dbReference type="ARBA" id="ARBA00023145"/>
    </source>
</evidence>
<dbReference type="GO" id="GO:0004068">
    <property type="term" value="F:aspartate 1-decarboxylase activity"/>
    <property type="evidence" value="ECO:0007669"/>
    <property type="project" value="UniProtKB-EC"/>
</dbReference>
<name>A0ABV5ACV3_9BACL</name>
<evidence type="ECO:0000256" key="3">
    <source>
        <dbReference type="ARBA" id="ARBA00022793"/>
    </source>
</evidence>
<feature type="chain" id="PRO_5044944097" description="Aspartate 1-decarboxylase beta chain" evidence="9">
    <location>
        <begin position="1"/>
        <end position="24"/>
    </location>
</feature>
<feature type="chain" id="PRO_5044944096" description="Aspartate 1-decarboxylase alpha chain" evidence="9">
    <location>
        <begin position="25"/>
        <end position="128"/>
    </location>
</feature>
<comment type="caution">
    <text evidence="9">Lacks conserved residue(s) required for the propagation of feature annotation.</text>
</comment>
<comment type="subcellular location">
    <subcellularLocation>
        <location evidence="9">Cytoplasm</location>
    </subcellularLocation>
</comment>
<comment type="catalytic activity">
    <reaction evidence="9">
        <text>L-aspartate + H(+) = beta-alanine + CO2</text>
        <dbReference type="Rhea" id="RHEA:19497"/>
        <dbReference type="ChEBI" id="CHEBI:15378"/>
        <dbReference type="ChEBI" id="CHEBI:16526"/>
        <dbReference type="ChEBI" id="CHEBI:29991"/>
        <dbReference type="ChEBI" id="CHEBI:57966"/>
        <dbReference type="EC" id="4.1.1.11"/>
    </reaction>
</comment>
<feature type="binding site" evidence="9">
    <location>
        <position position="57"/>
    </location>
    <ligand>
        <name>substrate</name>
    </ligand>
</feature>
<evidence type="ECO:0000256" key="9">
    <source>
        <dbReference type="HAMAP-Rule" id="MF_00446"/>
    </source>
</evidence>
<evidence type="ECO:0000256" key="1">
    <source>
        <dbReference type="ARBA" id="ARBA00022490"/>
    </source>
</evidence>
<dbReference type="InterPro" id="IPR003190">
    <property type="entry name" value="Asp_decarbox"/>
</dbReference>
<evidence type="ECO:0000313" key="10">
    <source>
        <dbReference type="EMBL" id="MFB5190058.1"/>
    </source>
</evidence>
<organism evidence="10 11">
    <name type="scientific">Alicyclobacillus fastidiosus</name>
    <dbReference type="NCBI Taxonomy" id="392011"/>
    <lineage>
        <taxon>Bacteria</taxon>
        <taxon>Bacillati</taxon>
        <taxon>Bacillota</taxon>
        <taxon>Bacilli</taxon>
        <taxon>Bacillales</taxon>
        <taxon>Alicyclobacillaceae</taxon>
        <taxon>Alicyclobacillus</taxon>
    </lineage>
</organism>
<comment type="pathway">
    <text evidence="9">Cofactor biosynthesis; (R)-pantothenate biosynthesis; beta-alanine from L-aspartate: step 1/1.</text>
</comment>
<dbReference type="EC" id="4.1.1.11" evidence="9"/>
<dbReference type="EMBL" id="JBDXSU010000004">
    <property type="protein sequence ID" value="MFB5190058.1"/>
    <property type="molecule type" value="Genomic_DNA"/>
</dbReference>
<feature type="active site" description="Proton donor" evidence="9">
    <location>
        <position position="58"/>
    </location>
</feature>
<comment type="caution">
    <text evidence="10">The sequence shown here is derived from an EMBL/GenBank/DDBJ whole genome shotgun (WGS) entry which is preliminary data.</text>
</comment>
<dbReference type="RefSeq" id="WP_275476154.1">
    <property type="nucleotide sequence ID" value="NZ_CP162940.1"/>
</dbReference>
<gene>
    <name evidence="9" type="primary">panD</name>
    <name evidence="10" type="ORF">KKP3000_003451</name>
</gene>
<dbReference type="PANTHER" id="PTHR21012">
    <property type="entry name" value="ASPARTATE 1-DECARBOXYLASE"/>
    <property type="match status" value="1"/>
</dbReference>
<keyword evidence="4 9" id="KW-0068">Autocatalytic cleavage</keyword>
<proteinExistence type="inferred from homology"/>